<evidence type="ECO:0000256" key="1">
    <source>
        <dbReference type="SAM" id="MobiDB-lite"/>
    </source>
</evidence>
<keyword evidence="5" id="KW-1185">Reference proteome</keyword>
<gene>
    <name evidence="4" type="ORF">LKD32_10650</name>
</gene>
<dbReference type="Pfam" id="PF18887">
    <property type="entry name" value="MBG_3"/>
    <property type="match status" value="4"/>
</dbReference>
<keyword evidence="2" id="KW-0732">Signal</keyword>
<evidence type="ECO:0000313" key="4">
    <source>
        <dbReference type="EMBL" id="MCC2165322.1"/>
    </source>
</evidence>
<evidence type="ECO:0000259" key="3">
    <source>
        <dbReference type="Pfam" id="PF18887"/>
    </source>
</evidence>
<evidence type="ECO:0000313" key="5">
    <source>
        <dbReference type="Proteomes" id="UP001198962"/>
    </source>
</evidence>
<dbReference type="RefSeq" id="WP_308451662.1">
    <property type="nucleotide sequence ID" value="NZ_JAJEPU010000031.1"/>
</dbReference>
<feature type="region of interest" description="Disordered" evidence="1">
    <location>
        <begin position="22"/>
        <end position="122"/>
    </location>
</feature>
<feature type="compositionally biased region" description="Acidic residues" evidence="1">
    <location>
        <begin position="43"/>
        <end position="52"/>
    </location>
</feature>
<feature type="domain" description="MBG" evidence="3">
    <location>
        <begin position="1156"/>
        <end position="1188"/>
    </location>
</feature>
<dbReference type="Proteomes" id="UP001198962">
    <property type="component" value="Unassembled WGS sequence"/>
</dbReference>
<feature type="domain" description="MBG" evidence="3">
    <location>
        <begin position="1213"/>
        <end position="1291"/>
    </location>
</feature>
<feature type="compositionally biased region" description="Acidic residues" evidence="1">
    <location>
        <begin position="87"/>
        <end position="99"/>
    </location>
</feature>
<evidence type="ECO:0000256" key="2">
    <source>
        <dbReference type="SAM" id="SignalP"/>
    </source>
</evidence>
<feature type="domain" description="MBG" evidence="3">
    <location>
        <begin position="982"/>
        <end position="1013"/>
    </location>
</feature>
<feature type="chain" id="PRO_5042108294" evidence="2">
    <location>
        <begin position="31"/>
        <end position="1352"/>
    </location>
</feature>
<feature type="domain" description="MBG" evidence="3">
    <location>
        <begin position="1297"/>
        <end position="1352"/>
    </location>
</feature>
<comment type="caution">
    <text evidence="4">The sequence shown here is derived from an EMBL/GenBank/DDBJ whole genome shotgun (WGS) entry which is preliminary data.</text>
</comment>
<name>A0AAE3ASU5_9FIRM</name>
<sequence length="1352" mass="148654">MRKKKLWKQKCAMGLAVAVTATSVPTPALAGKAEVPVANETQVEGEDTESESGDVATSSDADVVDDTKKQEDKKEKEEKVSKATASDAEENDGEGDLIDDVTVPDKEQKATSSDADLEEPAEEELLPANQIQLSAQAGQNLNQGATIDVWDGMTEEELKEELKREVWGGVDADFPDTWYYHASATTLGRQTTDWVELGGETLNKKLRLSVQSVTYSSLMDVAVSGSATSFEIGIGAARTTKTYAGKEYVETSIADGEYATVKIRKEIKVAYTEPDETENHGTLVGEKTAKLRQKFTFKITPQVGWVPEVSVSNASASSIDVSVIRDGDQYVYTIAGDDITEDLEVKISYQADRANVETITLDSNTRDNFTVKYGSSEVTGDAFDINKTAREISIKAKDGYFLASVNGNTDLSEDDFSNDGWMTYTIADGESTISVETLKAEFVTNANPWLAWETDDSVDEDTAGKVLDAVLDWTKTLPGETVISKDQVTVEYLMGTGAATGSKSYKELTYEIKGADSYLYKGAHNFGADTETVRITWNGSKRYPKLELELELALRPDRSNKDIVTIKTATRDAIQIQYKDATVTDDELLLDKDNHEIKISAKDGYYLENVDGTMLGDSDFTAAHVYEYTVPDGATELSVSVKKMSFEAKQDPTLNWYEGKEIDESTAQKIIEAVVDWTGTVPDESVIDKEDLKVEYAASDMPESSLYSPYKSLDHDPGVNFLEHEFGDKTSEKIRITWNGTNQYRKMVLEVTLNLEDTRLETSVTLNSGVKVTYVPEDQEETFKRAVYEQVISKVDPLAEKPAYEKFKIVNNTKTLLTPDYNVGTKEVQVTYLGDDTYKSSKATVQVEIVKAKSSIRVKQLYAITYGQEIPGEYIVTNPEGLKVLAIYAGVNSDFDGTIMFNVPKITVAGMDVDLESIIRTIFPDGASISDVLEFLNSDASQTVLKLLEQAGIDTSSFIQALETISKYLPDSVTSLRVQFGTPNRAGMYATVAIVADQNYESSVGVGSLIIKPETQDVRLVWKNNVTTIAFNDRPATDEEAEKLFEAGIYVSDQEQVNPTTEVRYSYKGTSLAGVYYDMATPVLDPGTYTQTAYIRNGDQLAWPISREYTVELSDSQIRFDDLDEDGTKTVFYNGQPQGLTAQLYYGKDFDQKCENAELHYTYNGSYTVPTDAGIYEVVAGFNGDGWHKIAPHVTAILIINKVTPQIAITPAEYTYDGQAHSAEYQVTGIDGEELAGVEATVTYTNMETGATSQDAPTEVGTYHVTVTVKDSKNYGANSQTAEQALVIKKAELQGTSVEITDLEHVYDGNVHKASVSVTGVADEQIDDYTVTYLDEAGEVVENPINAGTYKV</sequence>
<protein>
    <submittedName>
        <fullName evidence="4">MBG domain-containing protein</fullName>
    </submittedName>
</protein>
<dbReference type="EMBL" id="JAJEPU010000031">
    <property type="protein sequence ID" value="MCC2165322.1"/>
    <property type="molecule type" value="Genomic_DNA"/>
</dbReference>
<reference evidence="4" key="1">
    <citation type="submission" date="2021-10" db="EMBL/GenBank/DDBJ databases">
        <title>Anaerobic single-cell dispensing facilitates the cultivation of human gut bacteria.</title>
        <authorList>
            <person name="Afrizal A."/>
        </authorList>
    </citation>
    <scope>NUCLEOTIDE SEQUENCE</scope>
    <source>
        <strain evidence="4">CLA-AA-H274</strain>
    </source>
</reference>
<feature type="non-terminal residue" evidence="4">
    <location>
        <position position="1352"/>
    </location>
</feature>
<dbReference type="InterPro" id="IPR043772">
    <property type="entry name" value="MBG_3"/>
</dbReference>
<feature type="signal peptide" evidence="2">
    <location>
        <begin position="1"/>
        <end position="30"/>
    </location>
</feature>
<feature type="compositionally biased region" description="Basic and acidic residues" evidence="1">
    <location>
        <begin position="65"/>
        <end position="81"/>
    </location>
</feature>
<organism evidence="4 5">
    <name type="scientific">Brotaphodocola catenula</name>
    <dbReference type="NCBI Taxonomy" id="2885361"/>
    <lineage>
        <taxon>Bacteria</taxon>
        <taxon>Bacillati</taxon>
        <taxon>Bacillota</taxon>
        <taxon>Clostridia</taxon>
        <taxon>Lachnospirales</taxon>
        <taxon>Lachnospiraceae</taxon>
        <taxon>Brotaphodocola</taxon>
    </lineage>
</organism>
<proteinExistence type="predicted"/>
<accession>A0AAE3ASU5</accession>